<organism evidence="1">
    <name type="scientific">Glycine soja</name>
    <name type="common">Wild soybean</name>
    <dbReference type="NCBI Taxonomy" id="3848"/>
    <lineage>
        <taxon>Eukaryota</taxon>
        <taxon>Viridiplantae</taxon>
        <taxon>Streptophyta</taxon>
        <taxon>Embryophyta</taxon>
        <taxon>Tracheophyta</taxon>
        <taxon>Spermatophyta</taxon>
        <taxon>Magnoliopsida</taxon>
        <taxon>eudicotyledons</taxon>
        <taxon>Gunneridae</taxon>
        <taxon>Pentapetalae</taxon>
        <taxon>rosids</taxon>
        <taxon>fabids</taxon>
        <taxon>Fabales</taxon>
        <taxon>Fabaceae</taxon>
        <taxon>Papilionoideae</taxon>
        <taxon>50 kb inversion clade</taxon>
        <taxon>NPAAA clade</taxon>
        <taxon>indigoferoid/millettioid clade</taxon>
        <taxon>Phaseoleae</taxon>
        <taxon>Glycine</taxon>
        <taxon>Glycine subgen. Soja</taxon>
    </lineage>
</organism>
<gene>
    <name evidence="1" type="ORF">glysoja_043396</name>
</gene>
<name>A0A0B2RLA2_GLYSO</name>
<dbReference type="AlphaFoldDB" id="A0A0B2RLA2"/>
<evidence type="ECO:0000313" key="1">
    <source>
        <dbReference type="EMBL" id="KHN33990.1"/>
    </source>
</evidence>
<dbReference type="EMBL" id="KN649311">
    <property type="protein sequence ID" value="KHN33990.1"/>
    <property type="molecule type" value="Genomic_DNA"/>
</dbReference>
<dbReference type="Proteomes" id="UP000053555">
    <property type="component" value="Unassembled WGS sequence"/>
</dbReference>
<sequence>MAAEVYYQAISTLQSRSYLNNLNHHQKHKNNLVRLVSRDFISNNGLSTRRSNCTGQRNCSVIRSLALQTSVADPVLSSSRSNASDTYKKSRCVDVLLSKKGIDEAIEAGKRISSIPSEAGVYAYTRVCCL</sequence>
<proteinExistence type="predicted"/>
<reference evidence="1" key="1">
    <citation type="submission" date="2014-07" db="EMBL/GenBank/DDBJ databases">
        <title>Identification of a novel salt tolerance gene in wild soybean by whole-genome sequencing.</title>
        <authorList>
            <person name="Lam H.-M."/>
            <person name="Qi X."/>
            <person name="Li M.-W."/>
            <person name="Liu X."/>
            <person name="Xie M."/>
            <person name="Ni M."/>
            <person name="Xu X."/>
        </authorList>
    </citation>
    <scope>NUCLEOTIDE SEQUENCE [LARGE SCALE GENOMIC DNA]</scope>
    <source>
        <tissue evidence="1">Root</tissue>
    </source>
</reference>
<protein>
    <submittedName>
        <fullName evidence="1">Uncharacterized protein</fullName>
    </submittedName>
</protein>
<accession>A0A0B2RLA2</accession>